<reference evidence="2" key="2">
    <citation type="submission" date="2020-09" db="EMBL/GenBank/DDBJ databases">
        <authorList>
            <person name="Sun Q."/>
            <person name="Ohkuma M."/>
        </authorList>
    </citation>
    <scope>NUCLEOTIDE SEQUENCE</scope>
    <source>
        <strain evidence="2">JCM 3035</strain>
    </source>
</reference>
<reference evidence="2" key="1">
    <citation type="journal article" date="2014" name="Int. J. Syst. Evol. Microbiol.">
        <title>Complete genome sequence of Corynebacterium casei LMG S-19264T (=DSM 44701T), isolated from a smear-ripened cheese.</title>
        <authorList>
            <consortium name="US DOE Joint Genome Institute (JGI-PGF)"/>
            <person name="Walter F."/>
            <person name="Albersmeier A."/>
            <person name="Kalinowski J."/>
            <person name="Ruckert C."/>
        </authorList>
    </citation>
    <scope>NUCLEOTIDE SEQUENCE</scope>
    <source>
        <strain evidence="2">JCM 3035</strain>
    </source>
</reference>
<organism evidence="2 3">
    <name type="scientific">Streptomyces flaveus</name>
    <dbReference type="NCBI Taxonomy" id="66370"/>
    <lineage>
        <taxon>Bacteria</taxon>
        <taxon>Bacillati</taxon>
        <taxon>Actinomycetota</taxon>
        <taxon>Actinomycetes</taxon>
        <taxon>Kitasatosporales</taxon>
        <taxon>Streptomycetaceae</taxon>
        <taxon>Streptomyces</taxon>
        <taxon>Streptomyces aurantiacus group</taxon>
    </lineage>
</organism>
<feature type="region of interest" description="Disordered" evidence="1">
    <location>
        <begin position="511"/>
        <end position="545"/>
    </location>
</feature>
<sequence>MSDVTVVEGMACTRRRGGAMSEGLAESGMPCAATGGGAEGPSDGSPCDFEQLSAVADAVLYEGYLLYPYRRSSAKNRVRWQFGVLFPRDWVESEGPVVPGVSGSADSWYQQTECLLRIRRPGASVRVRLRYLQMQRKQVQETGRDGGHSTVESLRTDNGTAHLTFDEAVPREVDVAVCLDDLFQGERTVPVGAAAGVDIEPLPGHAGRVVRRREELRASTTVTAEQLSPDLCRLRVRTTNTGSVPDSRTPRDEALRRALIATHTLVSGEGVEFVSLIDPPTYLATHVGRCRNEFTFPVLGGGPPTAPAHSRSPQGGGTGHVLLSSPIILPDHPQVAPESPGDLHDAAEIDEILTLRTMLLTDEEKREARATDLRAAAILDRVETMPPEVFARLHGAVRSLAPVTPATAAPAPERPAWWQEGADDGFSPSTDTVLVDGVLLGGGSRVRLRPRGRGADAQDMFLAGRTAEVAAVFHDVDGSVHLAVTLDDDPASELHTWYGRFHYFRPDELEPLEPAEFPDERASPAPAAPPAQHTTDSETPCSGGR</sequence>
<name>A0A917VQW5_9ACTN</name>
<protein>
    <submittedName>
        <fullName evidence="2">Uncharacterized protein</fullName>
    </submittedName>
</protein>
<evidence type="ECO:0000256" key="1">
    <source>
        <dbReference type="SAM" id="MobiDB-lite"/>
    </source>
</evidence>
<evidence type="ECO:0000313" key="3">
    <source>
        <dbReference type="Proteomes" id="UP000637788"/>
    </source>
</evidence>
<accession>A0A917VQW5</accession>
<proteinExistence type="predicted"/>
<comment type="caution">
    <text evidence="2">The sequence shown here is derived from an EMBL/GenBank/DDBJ whole genome shotgun (WGS) entry which is preliminary data.</text>
</comment>
<dbReference type="EMBL" id="BMPQ01000032">
    <property type="protein sequence ID" value="GGL05396.1"/>
    <property type="molecule type" value="Genomic_DNA"/>
</dbReference>
<gene>
    <name evidence="2" type="ORF">GCM10010094_77720</name>
</gene>
<keyword evidence="3" id="KW-1185">Reference proteome</keyword>
<evidence type="ECO:0000313" key="2">
    <source>
        <dbReference type="EMBL" id="GGL05396.1"/>
    </source>
</evidence>
<feature type="compositionally biased region" description="Polar residues" evidence="1">
    <location>
        <begin position="532"/>
        <end position="545"/>
    </location>
</feature>
<dbReference type="AlphaFoldDB" id="A0A917VQW5"/>
<dbReference type="Proteomes" id="UP000637788">
    <property type="component" value="Unassembled WGS sequence"/>
</dbReference>